<gene>
    <name evidence="2" type="ORF">CALFYP1_02933</name>
    <name evidence="1" type="ORF">CITRO92_3079</name>
</gene>
<accession>A0A6N2U9A7</accession>
<evidence type="ECO:0000313" key="2">
    <source>
        <dbReference type="EMBL" id="VYT14298.1"/>
    </source>
</evidence>
<evidence type="ECO:0000313" key="3">
    <source>
        <dbReference type="Proteomes" id="UP000245995"/>
    </source>
</evidence>
<dbReference type="EMBL" id="LT556085">
    <property type="protein sequence ID" value="SAZ78283.1"/>
    <property type="molecule type" value="Genomic_DNA"/>
</dbReference>
<reference evidence="1 3" key="1">
    <citation type="submission" date="2016-04" db="EMBL/GenBank/DDBJ databases">
        <authorList>
            <person name="Regsiter A."/>
            <person name="William W."/>
        </authorList>
    </citation>
    <scope>NUCLEOTIDE SEQUENCE [LARGE SCALE GENOMIC DNA]</scope>
    <source>
        <strain evidence="1 3">92</strain>
    </source>
</reference>
<sequence>MTLEQRVEALEFKVEFPEKNGLSFTMNKDLAMKFIQRIGSNVSVNIGSKTLANIPYSEELTTDFTLEGYNQRAKEHAQNVVVKIIEAAQKQAAHKMNITNDEVKIVDKCGSIRVSLGPLW</sequence>
<dbReference type="AlphaFoldDB" id="A0A6N2U9A7"/>
<protein>
    <submittedName>
        <fullName evidence="2">Uncharacterized protein</fullName>
    </submittedName>
</protein>
<name>A0A6N2U9A7_CITAM</name>
<evidence type="ECO:0000313" key="1">
    <source>
        <dbReference type="EMBL" id="SAZ78283.1"/>
    </source>
</evidence>
<dbReference type="RefSeq" id="WP_178826343.1">
    <property type="nucleotide sequence ID" value="NZ_CACRTI010000004.1"/>
</dbReference>
<proteinExistence type="predicted"/>
<dbReference type="Proteomes" id="UP000245995">
    <property type="component" value="Chromosome CITRO92"/>
</dbReference>
<dbReference type="EMBL" id="CACRTI010000004">
    <property type="protein sequence ID" value="VYT14298.1"/>
    <property type="molecule type" value="Genomic_DNA"/>
</dbReference>
<organism evidence="2">
    <name type="scientific">Citrobacter amalonaticus</name>
    <dbReference type="NCBI Taxonomy" id="35703"/>
    <lineage>
        <taxon>Bacteria</taxon>
        <taxon>Pseudomonadati</taxon>
        <taxon>Pseudomonadota</taxon>
        <taxon>Gammaproteobacteria</taxon>
        <taxon>Enterobacterales</taxon>
        <taxon>Enterobacteriaceae</taxon>
        <taxon>Citrobacter</taxon>
    </lineage>
</organism>
<reference evidence="2" key="2">
    <citation type="submission" date="2019-11" db="EMBL/GenBank/DDBJ databases">
        <authorList>
            <person name="Feng L."/>
        </authorList>
    </citation>
    <scope>NUCLEOTIDE SEQUENCE</scope>
    <source>
        <strain evidence="2">CAmalonaticusLFYP1</strain>
    </source>
</reference>